<reference evidence="7" key="2">
    <citation type="submission" date="2021-03" db="EMBL/GenBank/DDBJ databases">
        <authorList>
            <person name="Artuso I."/>
            <person name="Turrini P."/>
            <person name="Pirolo M."/>
            <person name="Lugli G.A."/>
            <person name="Ventura M."/>
            <person name="Visca P."/>
        </authorList>
    </citation>
    <scope>NUCLEOTIDE SEQUENCE</scope>
    <source>
        <strain evidence="7">LMG 26462</strain>
    </source>
</reference>
<dbReference type="InterPro" id="IPR001207">
    <property type="entry name" value="Transposase_mutator"/>
</dbReference>
<keyword evidence="4" id="KW-0238">DNA-binding</keyword>
<feature type="region of interest" description="Disordered" evidence="6">
    <location>
        <begin position="1"/>
        <end position="31"/>
    </location>
</feature>
<reference evidence="7" key="1">
    <citation type="journal article" date="2021" name="Microorganisms">
        <title>Phylogenomic Reconstruction and Metabolic Potential of the Genus Aminobacter.</title>
        <authorList>
            <person name="Artuso I."/>
            <person name="Turrini P."/>
            <person name="Pirolo M."/>
            <person name="Lugli G.A."/>
            <person name="Ventura M."/>
            <person name="Visca P."/>
        </authorList>
    </citation>
    <scope>NUCLEOTIDE SEQUENCE</scope>
    <source>
        <strain evidence="7">LMG 26462</strain>
    </source>
</reference>
<dbReference type="Pfam" id="PF00872">
    <property type="entry name" value="Transposase_mut"/>
    <property type="match status" value="1"/>
</dbReference>
<dbReference type="GO" id="GO:0003677">
    <property type="term" value="F:DNA binding"/>
    <property type="evidence" value="ECO:0007669"/>
    <property type="project" value="UniProtKB-KW"/>
</dbReference>
<proteinExistence type="inferred from homology"/>
<name>A0A9X1AGZ7_9HYPH</name>
<organism evidence="7 8">
    <name type="scientific">Aminobacter anthyllidis</name>
    <dbReference type="NCBI Taxonomy" id="1035067"/>
    <lineage>
        <taxon>Bacteria</taxon>
        <taxon>Pseudomonadati</taxon>
        <taxon>Pseudomonadota</taxon>
        <taxon>Alphaproteobacteria</taxon>
        <taxon>Hyphomicrobiales</taxon>
        <taxon>Phyllobacteriaceae</taxon>
        <taxon>Aminobacter</taxon>
    </lineage>
</organism>
<evidence type="ECO:0000256" key="5">
    <source>
        <dbReference type="ARBA" id="ARBA00023172"/>
    </source>
</evidence>
<dbReference type="GO" id="GO:0006313">
    <property type="term" value="P:DNA transposition"/>
    <property type="evidence" value="ECO:0007669"/>
    <property type="project" value="InterPro"/>
</dbReference>
<keyword evidence="3" id="KW-0815">Transposition</keyword>
<protein>
    <submittedName>
        <fullName evidence="7">Transposase</fullName>
    </submittedName>
</protein>
<evidence type="ECO:0000313" key="8">
    <source>
        <dbReference type="Proteomes" id="UP001138921"/>
    </source>
</evidence>
<sequence>MPTLSAIDRAADAEAGMKAPEDLGAGDWGRRPAITQTQRRNWQHVVPFFAYPESVRSIIYTTDAVEMSAARRRHFQIALSPGLSGRTRSNG</sequence>
<evidence type="ECO:0000256" key="4">
    <source>
        <dbReference type="ARBA" id="ARBA00023125"/>
    </source>
</evidence>
<keyword evidence="8" id="KW-1185">Reference proteome</keyword>
<dbReference type="Proteomes" id="UP001138921">
    <property type="component" value="Unassembled WGS sequence"/>
</dbReference>
<comment type="similarity">
    <text evidence="2">Belongs to the transposase mutator family.</text>
</comment>
<gene>
    <name evidence="7" type="ORF">J1C56_30075</name>
</gene>
<evidence type="ECO:0000256" key="6">
    <source>
        <dbReference type="SAM" id="MobiDB-lite"/>
    </source>
</evidence>
<evidence type="ECO:0000313" key="7">
    <source>
        <dbReference type="EMBL" id="MBT1159805.1"/>
    </source>
</evidence>
<dbReference type="GO" id="GO:0004803">
    <property type="term" value="F:transposase activity"/>
    <property type="evidence" value="ECO:0007669"/>
    <property type="project" value="InterPro"/>
</dbReference>
<evidence type="ECO:0000256" key="1">
    <source>
        <dbReference type="ARBA" id="ARBA00002190"/>
    </source>
</evidence>
<comment type="function">
    <text evidence="1">Required for the transposition of the insertion element.</text>
</comment>
<dbReference type="EMBL" id="JAFLWW010000014">
    <property type="protein sequence ID" value="MBT1159805.1"/>
    <property type="molecule type" value="Genomic_DNA"/>
</dbReference>
<accession>A0A9X1AGZ7</accession>
<dbReference type="AlphaFoldDB" id="A0A9X1AGZ7"/>
<comment type="caution">
    <text evidence="7">The sequence shown here is derived from an EMBL/GenBank/DDBJ whole genome shotgun (WGS) entry which is preliminary data.</text>
</comment>
<keyword evidence="5" id="KW-0233">DNA recombination</keyword>
<evidence type="ECO:0000256" key="2">
    <source>
        <dbReference type="ARBA" id="ARBA00010961"/>
    </source>
</evidence>
<evidence type="ECO:0000256" key="3">
    <source>
        <dbReference type="ARBA" id="ARBA00022578"/>
    </source>
</evidence>